<dbReference type="Proteomes" id="UP000448908">
    <property type="component" value="Unassembled WGS sequence"/>
</dbReference>
<dbReference type="Pfam" id="PF25973">
    <property type="entry name" value="BSH_CzcB"/>
    <property type="match status" value="1"/>
</dbReference>
<dbReference type="Gene3D" id="2.40.30.170">
    <property type="match status" value="1"/>
</dbReference>
<dbReference type="Pfam" id="PF25944">
    <property type="entry name" value="Beta-barrel_RND"/>
    <property type="match status" value="1"/>
</dbReference>
<organism evidence="6 8">
    <name type="scientific">Parabacteroides merdae</name>
    <dbReference type="NCBI Taxonomy" id="46503"/>
    <lineage>
        <taxon>Bacteria</taxon>
        <taxon>Pseudomonadati</taxon>
        <taxon>Bacteroidota</taxon>
        <taxon>Bacteroidia</taxon>
        <taxon>Bacteroidales</taxon>
        <taxon>Tannerellaceae</taxon>
        <taxon>Parabacteroides</taxon>
    </lineage>
</organism>
<dbReference type="PRINTS" id="PR01490">
    <property type="entry name" value="RTXTOXIND"/>
</dbReference>
<comment type="similarity">
    <text evidence="1">Belongs to the membrane fusion protein (MFP) (TC 8.A.1) family.</text>
</comment>
<dbReference type="Proteomes" id="UP000482671">
    <property type="component" value="Unassembled WGS sequence"/>
</dbReference>
<proteinExistence type="inferred from homology"/>
<feature type="domain" description="CzcB-like barrel-sandwich hybrid" evidence="4">
    <location>
        <begin position="62"/>
        <end position="201"/>
    </location>
</feature>
<evidence type="ECO:0000313" key="5">
    <source>
        <dbReference type="EMBL" id="MTU69361.1"/>
    </source>
</evidence>
<dbReference type="EMBL" id="WNDA01000013">
    <property type="protein sequence ID" value="MTU69361.1"/>
    <property type="molecule type" value="Genomic_DNA"/>
</dbReference>
<protein>
    <submittedName>
        <fullName evidence="6">Efflux RND transporter periplasmic adaptor subunit</fullName>
    </submittedName>
</protein>
<dbReference type="PANTHER" id="PTHR30158:SF23">
    <property type="entry name" value="MULTIDRUG RESISTANCE PROTEIN MEXA"/>
    <property type="match status" value="1"/>
</dbReference>
<evidence type="ECO:0000313" key="7">
    <source>
        <dbReference type="Proteomes" id="UP000448908"/>
    </source>
</evidence>
<sequence length="387" mass="44068">MTRRLFFNYLPFLFLIASFFTSCNRSHEKKSGSKDNTLVVKLVATSIEVAQSYVADVQAVQFVEVKPKVEGFVEDVLVDEGEHVKKGQVLFKLSSAELYEEVKEAQANYKQVQAELKMAEVEADRVKRLVEKDIISPIRLEQALAEADVARLRVQQAKSRLLRAETNYSYTTITSPFEGYVDRIPFKVGSLVTPSSLLTSLTDVSEMFAYFKINEKEYLEYKRTQLSGVEQPEYNNLELILSDQTTYPYKGTVETVEGDFERGTGSIAFRARFANPDRLLRHGVSGKIRMLTEMEDVILVPQRSTFEIQDFTYVYTVDEEGKVSVRSFEPLSRHGAYYVTKDLPDNTLIVYEGVQQVSDGMVITPEIVDAETVRKQLELSDEVENNK</sequence>
<dbReference type="SUPFAM" id="SSF111369">
    <property type="entry name" value="HlyD-like secretion proteins"/>
    <property type="match status" value="1"/>
</dbReference>
<dbReference type="Gene3D" id="1.10.287.470">
    <property type="entry name" value="Helix hairpin bin"/>
    <property type="match status" value="1"/>
</dbReference>
<evidence type="ECO:0000259" key="4">
    <source>
        <dbReference type="Pfam" id="PF25973"/>
    </source>
</evidence>
<dbReference type="Gene3D" id="2.40.50.100">
    <property type="match status" value="1"/>
</dbReference>
<gene>
    <name evidence="5" type="ORF">GMD92_09800</name>
    <name evidence="6" type="ORF">GME02_17235</name>
</gene>
<dbReference type="AlphaFoldDB" id="A0A3R5ZHL1"/>
<dbReference type="InterPro" id="IPR058626">
    <property type="entry name" value="MdtA-like_b-barrel"/>
</dbReference>
<evidence type="ECO:0000313" key="6">
    <source>
        <dbReference type="EMBL" id="MTV03348.1"/>
    </source>
</evidence>
<dbReference type="GO" id="GO:0030313">
    <property type="term" value="C:cell envelope"/>
    <property type="evidence" value="ECO:0007669"/>
    <property type="project" value="UniProtKB-SubCell"/>
</dbReference>
<keyword evidence="2" id="KW-0175">Coiled coil</keyword>
<dbReference type="OrthoDB" id="9801814at2"/>
<accession>A0A3R5ZHL1</accession>
<evidence type="ECO:0000259" key="3">
    <source>
        <dbReference type="Pfam" id="PF25944"/>
    </source>
</evidence>
<dbReference type="Gene3D" id="2.40.420.20">
    <property type="match status" value="1"/>
</dbReference>
<dbReference type="RefSeq" id="WP_005639081.1">
    <property type="nucleotide sequence ID" value="NZ_BAABYG010000001.1"/>
</dbReference>
<dbReference type="GO" id="GO:0005886">
    <property type="term" value="C:plasma membrane"/>
    <property type="evidence" value="ECO:0007669"/>
    <property type="project" value="TreeGrafter"/>
</dbReference>
<dbReference type="GO" id="GO:0046677">
    <property type="term" value="P:response to antibiotic"/>
    <property type="evidence" value="ECO:0007669"/>
    <property type="project" value="TreeGrafter"/>
</dbReference>
<feature type="coiled-coil region" evidence="2">
    <location>
        <begin position="95"/>
        <end position="167"/>
    </location>
</feature>
<comment type="caution">
    <text evidence="6">The sequence shown here is derived from an EMBL/GenBank/DDBJ whole genome shotgun (WGS) entry which is preliminary data.</text>
</comment>
<evidence type="ECO:0000256" key="1">
    <source>
        <dbReference type="ARBA" id="ARBA00009477"/>
    </source>
</evidence>
<evidence type="ECO:0000313" key="8">
    <source>
        <dbReference type="Proteomes" id="UP000482671"/>
    </source>
</evidence>
<dbReference type="EMBL" id="WNDD01000022">
    <property type="protein sequence ID" value="MTV03348.1"/>
    <property type="molecule type" value="Genomic_DNA"/>
</dbReference>
<evidence type="ECO:0000256" key="2">
    <source>
        <dbReference type="SAM" id="Coils"/>
    </source>
</evidence>
<dbReference type="NCBIfam" id="TIGR01730">
    <property type="entry name" value="RND_mfp"/>
    <property type="match status" value="1"/>
</dbReference>
<dbReference type="GeneID" id="49202395"/>
<dbReference type="InterPro" id="IPR006143">
    <property type="entry name" value="RND_pump_MFP"/>
</dbReference>
<dbReference type="PROSITE" id="PS51257">
    <property type="entry name" value="PROKAR_LIPOPROTEIN"/>
    <property type="match status" value="1"/>
</dbReference>
<reference evidence="7 8" key="1">
    <citation type="journal article" date="2019" name="Nat. Med.">
        <title>A library of human gut bacterial isolates paired with longitudinal multiomics data enables mechanistic microbiome research.</title>
        <authorList>
            <person name="Poyet M."/>
            <person name="Groussin M."/>
            <person name="Gibbons S.M."/>
            <person name="Avila-Pacheco J."/>
            <person name="Jiang X."/>
            <person name="Kearney S.M."/>
            <person name="Perrotta A.R."/>
            <person name="Berdy B."/>
            <person name="Zhao S."/>
            <person name="Lieberman T.D."/>
            <person name="Swanson P.K."/>
            <person name="Smith M."/>
            <person name="Roesemann S."/>
            <person name="Alexander J.E."/>
            <person name="Rich S.A."/>
            <person name="Livny J."/>
            <person name="Vlamakis H."/>
            <person name="Clish C."/>
            <person name="Bullock K."/>
            <person name="Deik A."/>
            <person name="Scott J."/>
            <person name="Pierce K.A."/>
            <person name="Xavier R.J."/>
            <person name="Alm E.J."/>
        </authorList>
    </citation>
    <scope>NUCLEOTIDE SEQUENCE [LARGE SCALE GENOMIC DNA]</scope>
    <source>
        <strain evidence="6 8">BIOML-A11</strain>
        <strain evidence="5 7">BIOML-A16</strain>
    </source>
</reference>
<feature type="domain" description="Multidrug resistance protein MdtA-like beta-barrel" evidence="3">
    <location>
        <begin position="220"/>
        <end position="290"/>
    </location>
</feature>
<dbReference type="PANTHER" id="PTHR30158">
    <property type="entry name" value="ACRA/E-RELATED COMPONENT OF DRUG EFFLUX TRANSPORTER"/>
    <property type="match status" value="1"/>
</dbReference>
<name>A0A3R5ZHL1_9BACT</name>
<dbReference type="InterPro" id="IPR058647">
    <property type="entry name" value="BSH_CzcB-like"/>
</dbReference>
<dbReference type="GO" id="GO:0022857">
    <property type="term" value="F:transmembrane transporter activity"/>
    <property type="evidence" value="ECO:0007669"/>
    <property type="project" value="InterPro"/>
</dbReference>